<evidence type="ECO:0000259" key="18">
    <source>
        <dbReference type="PROSITE" id="PS50026"/>
    </source>
</evidence>
<dbReference type="SUPFAM" id="SSF50965">
    <property type="entry name" value="Galactose oxidase, central domain"/>
    <property type="match status" value="1"/>
</dbReference>
<dbReference type="InterPro" id="IPR018097">
    <property type="entry name" value="EGF_Ca-bd_CS"/>
</dbReference>
<reference evidence="20" key="1">
    <citation type="submission" date="2021-11" db="EMBL/GenBank/DDBJ databases">
        <authorList>
            <person name="Schell T."/>
        </authorList>
    </citation>
    <scope>NUCLEOTIDE SEQUENCE</scope>
    <source>
        <strain evidence="20">M5</strain>
    </source>
</reference>
<comment type="subcellular location">
    <subcellularLocation>
        <location evidence="1">Membrane</location>
        <topology evidence="1">Single-pass type I membrane protein</topology>
    </subcellularLocation>
</comment>
<evidence type="ECO:0000256" key="6">
    <source>
        <dbReference type="ARBA" id="ARBA00022737"/>
    </source>
</evidence>
<dbReference type="OrthoDB" id="263283at2759"/>
<proteinExistence type="predicted"/>
<dbReference type="InterPro" id="IPR011043">
    <property type="entry name" value="Gal_Oxase/kelch_b-propeller"/>
</dbReference>
<dbReference type="SMART" id="SM00180">
    <property type="entry name" value="EGF_Lam"/>
    <property type="match status" value="4"/>
</dbReference>
<keyword evidence="21" id="KW-1185">Reference proteome</keyword>
<dbReference type="PROSITE" id="PS00022">
    <property type="entry name" value="EGF_1"/>
    <property type="match status" value="2"/>
</dbReference>
<dbReference type="Gene3D" id="2.120.10.80">
    <property type="entry name" value="Kelch-type beta propeller"/>
    <property type="match status" value="4"/>
</dbReference>
<dbReference type="FunFam" id="2.120.10.80:FF:000237">
    <property type="entry name" value="Uncharacterized protein"/>
    <property type="match status" value="1"/>
</dbReference>
<evidence type="ECO:0000259" key="17">
    <source>
        <dbReference type="PROSITE" id="PS01180"/>
    </source>
</evidence>
<dbReference type="SMART" id="SM00179">
    <property type="entry name" value="EGF_CA"/>
    <property type="match status" value="2"/>
</dbReference>
<dbReference type="SMART" id="SM00423">
    <property type="entry name" value="PSI"/>
    <property type="match status" value="9"/>
</dbReference>
<name>A0A8J2S8X4_9CRUS</name>
<evidence type="ECO:0000256" key="3">
    <source>
        <dbReference type="ARBA" id="ARBA00022536"/>
    </source>
</evidence>
<dbReference type="Proteomes" id="UP000789390">
    <property type="component" value="Unassembled WGS sequence"/>
</dbReference>
<dbReference type="InterPro" id="IPR002049">
    <property type="entry name" value="LE_dom"/>
</dbReference>
<feature type="domain" description="CUB" evidence="17">
    <location>
        <begin position="1430"/>
        <end position="1576"/>
    </location>
</feature>
<evidence type="ECO:0000313" key="21">
    <source>
        <dbReference type="Proteomes" id="UP000789390"/>
    </source>
</evidence>
<dbReference type="CDD" id="cd00041">
    <property type="entry name" value="CUB"/>
    <property type="match status" value="1"/>
</dbReference>
<feature type="disulfide bond" evidence="13">
    <location>
        <begin position="82"/>
        <end position="109"/>
    </location>
</feature>
<dbReference type="SMART" id="SM00042">
    <property type="entry name" value="CUB"/>
    <property type="match status" value="1"/>
</dbReference>
<dbReference type="InterPro" id="IPR016201">
    <property type="entry name" value="PSI"/>
</dbReference>
<dbReference type="Gene3D" id="2.10.25.10">
    <property type="entry name" value="Laminin"/>
    <property type="match status" value="8"/>
</dbReference>
<protein>
    <recommendedName>
        <fullName evidence="22">Multiple epidermal growth factor-like domains protein 8</fullName>
    </recommendedName>
</protein>
<dbReference type="PROSITE" id="PS01248">
    <property type="entry name" value="EGF_LAM_1"/>
    <property type="match status" value="2"/>
</dbReference>
<dbReference type="Pfam" id="PF07645">
    <property type="entry name" value="EGF_CA"/>
    <property type="match status" value="2"/>
</dbReference>
<evidence type="ECO:0000256" key="12">
    <source>
        <dbReference type="ARBA" id="ARBA00023292"/>
    </source>
</evidence>
<feature type="transmembrane region" description="Helical" evidence="16">
    <location>
        <begin position="2863"/>
        <end position="2885"/>
    </location>
</feature>
<dbReference type="SUPFAM" id="SSF117281">
    <property type="entry name" value="Kelch motif"/>
    <property type="match status" value="1"/>
</dbReference>
<dbReference type="InterPro" id="IPR056737">
    <property type="entry name" value="Beta-prop_ATRN-MKLN-like"/>
</dbReference>
<keyword evidence="6" id="KW-0677">Repeat</keyword>
<dbReference type="PROSITE" id="PS50026">
    <property type="entry name" value="EGF_3"/>
    <property type="match status" value="1"/>
</dbReference>
<dbReference type="Pfam" id="PF24981">
    <property type="entry name" value="Beta-prop_ATRN-LZTR1"/>
    <property type="match status" value="2"/>
</dbReference>
<dbReference type="InterPro" id="IPR000859">
    <property type="entry name" value="CUB_dom"/>
</dbReference>
<dbReference type="InterPro" id="IPR056863">
    <property type="entry name" value="LMN_ATRN_NET-like_EGF"/>
</dbReference>
<keyword evidence="10 15" id="KW-1015">Disulfide bond</keyword>
<dbReference type="GO" id="GO:0016020">
    <property type="term" value="C:membrane"/>
    <property type="evidence" value="ECO:0007669"/>
    <property type="project" value="UniProtKB-SubCell"/>
</dbReference>
<dbReference type="InterPro" id="IPR000152">
    <property type="entry name" value="EGF-type_Asp/Asn_hydroxyl_site"/>
</dbReference>
<dbReference type="InterPro" id="IPR009030">
    <property type="entry name" value="Growth_fac_rcpt_cys_sf"/>
</dbReference>
<dbReference type="EMBL" id="CAKKLH010000335">
    <property type="protein sequence ID" value="CAH0112982.1"/>
    <property type="molecule type" value="Genomic_DNA"/>
</dbReference>
<sequence length="3059" mass="335659">MVRDESLLLMNTSQNLNSSRISSWNVNSTSFKMPENSRGKRWRATRLCRLLSAAKVGLNFSIFAALLMVISASTTISAIHSCNRGRFVVNSTWGTITNGPENYREDSYCVWLIEAQNPGQYITLTFHSLQTECAYDHVFVYDGDSVLSPMKGSFSGRGLPPPVIAKSGSMVVLLYSDTNYVLEGFSAEYSVTDCPLNCSNHGHCVNHLCVCEAAFVGESCEFEACPDQCGFTESRGWCEKIDGVYQCVCNQGYIGLDCGLDTKSSLGNSWHLLGRGSQEMQRTAHGGVYLKNLNKFMVFGGFDLNVPLGDLLSFDMSSSKWSNLSSLASTNESQVNVSESIQNDEPVEPILEMISPKARYGHAMGALEDGFVLYGGQLADGSLSDEFFYFDATTNAWTLLAGQSHVRPPPLTRHTLCVVNDSLIYIFGGSMANGEFSSRLFSVQVNISELGSEEWEEVEPRGGKQHDIRLVGHSMVYHLESHSLIVYGGILADAARFSKLSDRLLMFNLEQFHWTELLYPRGTLPDLHIPLERAFHGAVLMGSYMIVFGGYTHKHNREEICYDSGLYFYHLGCHTWVSHHVLDNGNDGMGKDLLTPKGVFSFAAAVKDENVFLIFGGYRGSVSGDMLAYVVPLEMVGNRNGGQLTSSNCQRHPSQLSCTANPECGWCPADGVCYQRTSGANCTSNLQTTQCPGICPALGDCYSCTVHGNALSSINGDFVKLGQCAWCVQTARCHRRDDNMGVCGAGMETPSGVVGWWGSEGTDITSVDECRTRDFRPGLTYLLYEHPANFSQPDEVGIVNSTLANFQPQSRLYSQQRDHASSAGGSGGGTMVARMLGFIHPLANKARPLNDYQQEFKIMMDSSYASSVLRISLDESTERLEVVASMTVNDTNTSRVEAVRPDKTPIFPDPSRGRKYMMEFTANRSLVGMSGSDDHIDTQREISRMQLVWNGKSNYRKMFTFEYVEPYSNGSCHLYTNCMQCLSDSLCGWCEPSRKCLSRIGSNSTKSGEPLECYLDAENTTTAFLTLNPSQCINCSNHISCHQCVTDDSCEWLVDEAYCTRRGRFAGAVQTVGGCPVSCNERRGCSSCLGEPGRCTWCEETQTCFVFSSYIVVYQFGMCREWVDVEPQSHMEGVLSGRPSLRGDLGGLPDTLVMMGTGKSLSSVNGSRNGVSAGRCKSCERKQSCSSCLIDLGCGWCYYSNNPMIGVCKPGDFHSPAAGNCSVLLGDTPSPPSSSTTSNDPSHSIWSWAYAQCPDVDECSLGQHDCHPDAACLNTPGSYLCACKKGYIGDGKTFCERTCFEDCVHGRCSGPPDFQCECELGWTGPDCQEDCGCFGHSTCYQGVGTCDHCQDLTDGVSCELCRAGSYGNATTSEGCQLCQCNGHANVTAGICNPATGQCYCQDETEGNKCESCKPGYYGDPRHGGTCYRQCSSRGILSAITNGSLGSYSAPDRNYRHSKNELDVQDCVWILNTHNSVRGISGGLGGEGTKPKEAIIQLTIHQGARILCPTSYVYVYDGLPDFMSLENGWTRQNHLLGAYCSPQTVFPLNVHAHSGIMTIFYRRNDVKQGFNATFTVLSCPDNCPSPRQCIAGKCSCSSGWVGTDCESQVCPNDCFSQLGHGKCDMSAGRCLCQKGYASADCSQARRRSSIVSMELIDPQKLTEGLEHLKTVLPRLGHSLAVDHRGSLWLFGGYSMSRGPLNDIREFETKNLTWLQVTVHIQPGVGGGESSLPPERYFHAAEYVNLQRSLYVYGGMGHRDRASSTFLSDFWKFDINSRRWMEIGTRGLVPPLAGHTLSLRHDGEHQTLLLVGGFSPEYGFMEKVMEFSPENGTWTVLNTTGTPPIGIYGHSAVFHVSTRSLYIYGGMLYKVDKVVPSNELYALHFPSRRWSLLTVDRDSNPPELSMPRARYLHAAVSTEDYMLVIGGQTEPTNSSDTLMAYSYACNTWINLAQQKNNAAELIGIPLAPAVGLAATRHPASGSVYIMGGMWAGSAQGTLIKLEVPDDLCALWSNSKLKCKATAGCSYCAVYEPSGLNATFCYSTSKISPERCTQPQGVLEFSKGAVCGPERVASRDCYQHASCSECLGEWPIYRGLPQSCQWCTNCKSGRCVPYGADCQEENRCEVKQRDTVDAAQCHERSCPASDCDKCRDLGRCMWTRQVLRTSELSRKLHTLPIYEWNCVGRNIKDSSSFLVVSMPPQQCPLRCYQHNGCHECLESTGGEGGWHECRWSTALGQCVAPSYQSLQCVGGMCGAILQGSANSACPRPCSQFTQCSTCHTQPHCGWCSLDSAPVGGIGICSRGTLEGPLDGSCSSLDYTRVLDRLNLTAIQQQRKPPQGKLTSASSLLEKATTWNYQSCPAENECLNGHHSCDPRSERCLDRPDGFECLCSDGYVSEGHICRPVCSQGCVHGDCLEPNVCRCHFGFVGANCSIQCKCNGHSECAGPEPDQLDVCLECLNNTMGPQCTRCRPLFVGDPRNNGQCISCLEYCNGHTPVCHGHNLSLSNLPLQTTNELLLLQTVGWSKTAESAWVRLIGEGPKTQAVCYSCSNSTMGEKCEECIPGNFRGVEDRRKPCRSCECHGHGDMCHPVTGESCNCQNNTESDPQCRTGTSFASLGLPGRTLSGGSSGLLPAPIPCWSLQCDKCKEYYLGTPTQGHQCYRQMSVDTEYCLDPETQEECNRKPTPLYPRRPVFFAIQPKFLNVDIRLLVDVAQGGVDLFFAPRDDMFIVRQDPLHPGGHRVELDPKYIIITGSLAFDQGGQPLVQHPNTSIPVERLVNNTSDRYTLSYHIVEKVASGLTTFLTVTDPFSVVVVRGLQNRLILTLPQDRHDLRSTRFYILIQGAGSPSLDASLGSLFFRQDQPRIDLFVFFSVFFSCFFLFLAVSVVAWKAKQAIEGRRARERQAVEMEHMARRPFATVSVYLEASLRGQTGLRDGKRAGQNVGLQVHHTTLTAQLCSPLRWKRRSASRPDHHHSQVHHQFHGANFLPDQDAVGRLAGTNGGLQPRHIDIRPLAVEPTADGVAAIATLIVQLPGGRLARTQLTLASALVLPPRNRSNYPTTEF</sequence>
<evidence type="ECO:0000256" key="9">
    <source>
        <dbReference type="ARBA" id="ARBA00023136"/>
    </source>
</evidence>
<dbReference type="PROSITE" id="PS01187">
    <property type="entry name" value="EGF_CA"/>
    <property type="match status" value="1"/>
</dbReference>
<dbReference type="PANTHER" id="PTHR46093:SF16">
    <property type="entry name" value="MULTIPLE EGF-LIKE-DOMAINS 8"/>
    <property type="match status" value="1"/>
</dbReference>
<dbReference type="SUPFAM" id="SSF49854">
    <property type="entry name" value="Spermadhesin, CUB domain"/>
    <property type="match status" value="2"/>
</dbReference>
<dbReference type="InterPro" id="IPR049883">
    <property type="entry name" value="NOTCH1_EGF-like"/>
</dbReference>
<feature type="disulfide bond" evidence="15">
    <location>
        <begin position="1400"/>
        <end position="1409"/>
    </location>
</feature>
<evidence type="ECO:0000256" key="4">
    <source>
        <dbReference type="ARBA" id="ARBA00022692"/>
    </source>
</evidence>
<dbReference type="SUPFAM" id="SSF57184">
    <property type="entry name" value="Growth factor receptor domain"/>
    <property type="match status" value="2"/>
</dbReference>
<keyword evidence="8 16" id="KW-1133">Transmembrane helix</keyword>
<dbReference type="InterPro" id="IPR015915">
    <property type="entry name" value="Kelch-typ_b-propeller"/>
</dbReference>
<evidence type="ECO:0000256" key="15">
    <source>
        <dbReference type="PROSITE-ProRule" id="PRU00460"/>
    </source>
</evidence>
<dbReference type="PROSITE" id="PS01180">
    <property type="entry name" value="CUB"/>
    <property type="match status" value="2"/>
</dbReference>
<dbReference type="Pfam" id="PF00431">
    <property type="entry name" value="CUB"/>
    <property type="match status" value="1"/>
</dbReference>
<keyword evidence="11" id="KW-0325">Glycoprotein</keyword>
<evidence type="ECO:0000256" key="14">
    <source>
        <dbReference type="PROSITE-ProRule" id="PRU00076"/>
    </source>
</evidence>
<dbReference type="SMART" id="SM00181">
    <property type="entry name" value="EGF"/>
    <property type="match status" value="11"/>
</dbReference>
<dbReference type="Gene3D" id="2.60.120.290">
    <property type="entry name" value="Spermadhesin, CUB domain"/>
    <property type="match status" value="2"/>
</dbReference>
<dbReference type="SUPFAM" id="SSF57196">
    <property type="entry name" value="EGF/Laminin"/>
    <property type="match status" value="3"/>
</dbReference>
<evidence type="ECO:0000256" key="5">
    <source>
        <dbReference type="ARBA" id="ARBA00022729"/>
    </source>
</evidence>
<gene>
    <name evidence="20" type="ORF">DGAL_LOCUS16781</name>
</gene>
<dbReference type="FunFam" id="2.60.120.290:FF:000023">
    <property type="entry name" value="Multiple epidermal growth factor-like domains 8"/>
    <property type="match status" value="1"/>
</dbReference>
<evidence type="ECO:0000256" key="13">
    <source>
        <dbReference type="PROSITE-ProRule" id="PRU00059"/>
    </source>
</evidence>
<keyword evidence="9 16" id="KW-0472">Membrane</keyword>
<dbReference type="PROSITE" id="PS50027">
    <property type="entry name" value="EGF_LAM_2"/>
    <property type="match status" value="1"/>
</dbReference>
<evidence type="ECO:0008006" key="22">
    <source>
        <dbReference type="Google" id="ProtNLM"/>
    </source>
</evidence>
<evidence type="ECO:0000256" key="11">
    <source>
        <dbReference type="ARBA" id="ARBA00023180"/>
    </source>
</evidence>
<evidence type="ECO:0000256" key="2">
    <source>
        <dbReference type="ARBA" id="ARBA00022441"/>
    </source>
</evidence>
<feature type="transmembrane region" description="Helical" evidence="16">
    <location>
        <begin position="47"/>
        <end position="70"/>
    </location>
</feature>
<dbReference type="PROSITE" id="PS01186">
    <property type="entry name" value="EGF_2"/>
    <property type="match status" value="4"/>
</dbReference>
<evidence type="ECO:0000256" key="1">
    <source>
        <dbReference type="ARBA" id="ARBA00004479"/>
    </source>
</evidence>
<feature type="domain" description="Laminin EGF-like" evidence="19">
    <location>
        <begin position="1378"/>
        <end position="1428"/>
    </location>
</feature>
<dbReference type="InterPro" id="IPR035914">
    <property type="entry name" value="Sperma_CUB_dom_sf"/>
</dbReference>
<dbReference type="PROSITE" id="PS00010">
    <property type="entry name" value="ASX_HYDROXYL"/>
    <property type="match status" value="1"/>
</dbReference>
<dbReference type="CDD" id="cd00055">
    <property type="entry name" value="EGF_Lam"/>
    <property type="match status" value="3"/>
</dbReference>
<evidence type="ECO:0000256" key="8">
    <source>
        <dbReference type="ARBA" id="ARBA00022989"/>
    </source>
</evidence>
<dbReference type="GO" id="GO:0048731">
    <property type="term" value="P:system development"/>
    <property type="evidence" value="ECO:0007669"/>
    <property type="project" value="UniProtKB-ARBA"/>
</dbReference>
<dbReference type="Pfam" id="PF00053">
    <property type="entry name" value="EGF_laminin"/>
    <property type="match status" value="1"/>
</dbReference>
<comment type="caution">
    <text evidence="20">The sequence shown here is derived from an EMBL/GenBank/DDBJ whole genome shotgun (WGS) entry which is preliminary data.</text>
</comment>
<dbReference type="FunFam" id="2.10.25.10:FF:000191">
    <property type="entry name" value="Multiple epidermal growth factor-like domains 8"/>
    <property type="match status" value="1"/>
</dbReference>
<dbReference type="GO" id="GO:0005509">
    <property type="term" value="F:calcium ion binding"/>
    <property type="evidence" value="ECO:0007669"/>
    <property type="project" value="InterPro"/>
</dbReference>
<evidence type="ECO:0000256" key="16">
    <source>
        <dbReference type="SAM" id="Phobius"/>
    </source>
</evidence>
<keyword evidence="12 15" id="KW-0424">Laminin EGF-like domain</keyword>
<dbReference type="Pfam" id="PF24973">
    <property type="entry name" value="EGF_LMN_ATRN"/>
    <property type="match status" value="3"/>
</dbReference>
<keyword evidence="5" id="KW-0732">Signal</keyword>
<dbReference type="FunFam" id="2.10.25.10:FF:000202">
    <property type="entry name" value="Multiple epidermal growth factor-like domains 8"/>
    <property type="match status" value="1"/>
</dbReference>
<comment type="caution">
    <text evidence="14">Lacks conserved residue(s) required for the propagation of feature annotation.</text>
</comment>
<feature type="disulfide bond" evidence="15">
    <location>
        <begin position="1412"/>
        <end position="1426"/>
    </location>
</feature>
<evidence type="ECO:0000313" key="20">
    <source>
        <dbReference type="EMBL" id="CAH0112982.1"/>
    </source>
</evidence>
<keyword evidence="2" id="KW-0880">Kelch repeat</keyword>
<dbReference type="PANTHER" id="PTHR46093">
    <property type="entry name" value="ACYL-COA-BINDING DOMAIN-CONTAINING PROTEIN 5"/>
    <property type="match status" value="1"/>
</dbReference>
<keyword evidence="7" id="KW-0106">Calcium</keyword>
<dbReference type="InterPro" id="IPR001881">
    <property type="entry name" value="EGF-like_Ca-bd_dom"/>
</dbReference>
<feature type="domain" description="CUB" evidence="17">
    <location>
        <begin position="82"/>
        <end position="192"/>
    </location>
</feature>
<organism evidence="20 21">
    <name type="scientific">Daphnia galeata</name>
    <dbReference type="NCBI Taxonomy" id="27404"/>
    <lineage>
        <taxon>Eukaryota</taxon>
        <taxon>Metazoa</taxon>
        <taxon>Ecdysozoa</taxon>
        <taxon>Arthropoda</taxon>
        <taxon>Crustacea</taxon>
        <taxon>Branchiopoda</taxon>
        <taxon>Diplostraca</taxon>
        <taxon>Cladocera</taxon>
        <taxon>Anomopoda</taxon>
        <taxon>Daphniidae</taxon>
        <taxon>Daphnia</taxon>
    </lineage>
</organism>
<dbReference type="InterPro" id="IPR000742">
    <property type="entry name" value="EGF"/>
</dbReference>
<accession>A0A8J2S8X4</accession>
<evidence type="ECO:0000259" key="19">
    <source>
        <dbReference type="PROSITE" id="PS50027"/>
    </source>
</evidence>
<evidence type="ECO:0000256" key="10">
    <source>
        <dbReference type="ARBA" id="ARBA00023157"/>
    </source>
</evidence>
<dbReference type="GO" id="GO:0048513">
    <property type="term" value="P:animal organ development"/>
    <property type="evidence" value="ECO:0007669"/>
    <property type="project" value="UniProtKB-ARBA"/>
</dbReference>
<feature type="domain" description="EGF-like" evidence="18">
    <location>
        <begin position="1255"/>
        <end position="1296"/>
    </location>
</feature>
<keyword evidence="4 16" id="KW-0812">Transmembrane</keyword>
<keyword evidence="3 14" id="KW-0245">EGF-like domain</keyword>
<evidence type="ECO:0000256" key="7">
    <source>
        <dbReference type="ARBA" id="ARBA00022837"/>
    </source>
</evidence>
<dbReference type="PRINTS" id="PR00011">
    <property type="entry name" value="EGFLAMININ"/>
</dbReference>